<reference evidence="2 3" key="1">
    <citation type="submission" date="2020-08" db="EMBL/GenBank/DDBJ databases">
        <authorList>
            <person name="Liu C."/>
            <person name="Sun Q."/>
        </authorList>
    </citation>
    <scope>NUCLEOTIDE SEQUENCE [LARGE SCALE GENOMIC DNA]</scope>
    <source>
        <strain evidence="2 3">NSJ-29</strain>
    </source>
</reference>
<keyword evidence="3" id="KW-1185">Reference proteome</keyword>
<dbReference type="KEGG" id="whj:H9Q79_13705"/>
<proteinExistence type="predicted"/>
<protein>
    <submittedName>
        <fullName evidence="2">Uncharacterized protein</fullName>
    </submittedName>
</protein>
<name>A0A7G9GAX4_9FIRM</name>
<dbReference type="RefSeq" id="WP_118644294.1">
    <property type="nucleotide sequence ID" value="NZ_CP060635.1"/>
</dbReference>
<keyword evidence="1" id="KW-0472">Membrane</keyword>
<accession>A0A7G9GAX4</accession>
<keyword evidence="1" id="KW-1133">Transmembrane helix</keyword>
<evidence type="ECO:0000256" key="1">
    <source>
        <dbReference type="SAM" id="Phobius"/>
    </source>
</evidence>
<dbReference type="Proteomes" id="UP000515860">
    <property type="component" value="Chromosome"/>
</dbReference>
<organism evidence="2 3">
    <name type="scientific">Wansuia hejianensis</name>
    <dbReference type="NCBI Taxonomy" id="2763667"/>
    <lineage>
        <taxon>Bacteria</taxon>
        <taxon>Bacillati</taxon>
        <taxon>Bacillota</taxon>
        <taxon>Clostridia</taxon>
        <taxon>Lachnospirales</taxon>
        <taxon>Lachnospiraceae</taxon>
        <taxon>Wansuia</taxon>
    </lineage>
</organism>
<evidence type="ECO:0000313" key="3">
    <source>
        <dbReference type="Proteomes" id="UP000515860"/>
    </source>
</evidence>
<evidence type="ECO:0000313" key="2">
    <source>
        <dbReference type="EMBL" id="QNM07956.1"/>
    </source>
</evidence>
<gene>
    <name evidence="2" type="ORF">H9Q79_13705</name>
</gene>
<sequence length="140" mass="15837">MKKTRYPVMNMGTVSILTIFIVLCMVTFATLSFISTNKDAAFTRQIADRTTAYYAASSEANRQIAGITEQLKLKWENGTYAELPETYTISVPVDEQKLLRVVLTPCRPDEAEGAYCQITEFKEISSEDWEGDEHLPVLQE</sequence>
<dbReference type="AlphaFoldDB" id="A0A7G9GAX4"/>
<feature type="transmembrane region" description="Helical" evidence="1">
    <location>
        <begin position="12"/>
        <end position="34"/>
    </location>
</feature>
<keyword evidence="1" id="KW-0812">Transmembrane</keyword>
<dbReference type="EMBL" id="CP060635">
    <property type="protein sequence ID" value="QNM07956.1"/>
    <property type="molecule type" value="Genomic_DNA"/>
</dbReference>